<dbReference type="EMBL" id="BNEA01000015">
    <property type="protein sequence ID" value="GHI54002.1"/>
    <property type="molecule type" value="Genomic_DNA"/>
</dbReference>
<accession>A0ABQ3RDW5</accession>
<evidence type="ECO:0000313" key="2">
    <source>
        <dbReference type="Proteomes" id="UP000646738"/>
    </source>
</evidence>
<evidence type="ECO:0000313" key="1">
    <source>
        <dbReference type="EMBL" id="GHI54002.1"/>
    </source>
</evidence>
<keyword evidence="2" id="KW-1185">Reference proteome</keyword>
<dbReference type="Proteomes" id="UP000646738">
    <property type="component" value="Unassembled WGS sequence"/>
</dbReference>
<protein>
    <submittedName>
        <fullName evidence="1">Uncharacterized protein</fullName>
    </submittedName>
</protein>
<proteinExistence type="predicted"/>
<gene>
    <name evidence="1" type="ORF">Srubr_38480</name>
</gene>
<comment type="caution">
    <text evidence="1">The sequence shown here is derived from an EMBL/GenBank/DDBJ whole genome shotgun (WGS) entry which is preliminary data.</text>
</comment>
<name>A0ABQ3RDW5_STRRR</name>
<organism evidence="1 2">
    <name type="scientific">Streptomyces rubradiris</name>
    <name type="common">Streptomyces achromogenes subsp. rubradiris</name>
    <dbReference type="NCBI Taxonomy" id="285531"/>
    <lineage>
        <taxon>Bacteria</taxon>
        <taxon>Bacillati</taxon>
        <taxon>Actinomycetota</taxon>
        <taxon>Actinomycetes</taxon>
        <taxon>Kitasatosporales</taxon>
        <taxon>Streptomycetaceae</taxon>
        <taxon>Streptomyces</taxon>
    </lineage>
</organism>
<sequence length="66" mass="7433">MRLSPPIEPLLTRSMAALPLSDPVLFEQRADDFRVIAFTGRATFRVGDRVPLERWARKAPHTPSSS</sequence>
<reference evidence="2" key="1">
    <citation type="submission" date="2023-07" db="EMBL/GenBank/DDBJ databases">
        <title>Whole genome shotgun sequence of Streptomyces achromogenes subsp. rubradiris NBRC 14000.</title>
        <authorList>
            <person name="Komaki H."/>
            <person name="Tamura T."/>
        </authorList>
    </citation>
    <scope>NUCLEOTIDE SEQUENCE [LARGE SCALE GENOMIC DNA]</scope>
    <source>
        <strain evidence="2">NBRC 14000</strain>
    </source>
</reference>